<keyword evidence="2 5" id="KW-0866">Nonsense-mediated mRNA decay</keyword>
<dbReference type="PANTHER" id="PTHR13091">
    <property type="entry name" value="AMPLIFIED IN BREAST CANCER 2-RELATED"/>
    <property type="match status" value="1"/>
</dbReference>
<accession>A0A0M4EB66</accession>
<evidence type="ECO:0000313" key="7">
    <source>
        <dbReference type="EMBL" id="ALC39776.1"/>
    </source>
</evidence>
<evidence type="ECO:0000256" key="6">
    <source>
        <dbReference type="SAM" id="MobiDB-lite"/>
    </source>
</evidence>
<dbReference type="EMBL" id="CP012523">
    <property type="protein sequence ID" value="ALC39776.1"/>
    <property type="molecule type" value="Genomic_DNA"/>
</dbReference>
<dbReference type="Proteomes" id="UP000494163">
    <property type="component" value="Chromosome 2L"/>
</dbReference>
<protein>
    <recommendedName>
        <fullName evidence="4 5">Nonsense-mediated mRNA decay factor SMG8</fullName>
    </recommendedName>
</protein>
<keyword evidence="8" id="KW-1185">Reference proteome</keyword>
<proteinExistence type="inferred from homology"/>
<evidence type="ECO:0000313" key="8">
    <source>
        <dbReference type="Proteomes" id="UP000494163"/>
    </source>
</evidence>
<gene>
    <name evidence="7" type="ORF">Dbus_chr2Lg1861</name>
</gene>
<dbReference type="OMA" id="HVCHIVV"/>
<evidence type="ECO:0000256" key="4">
    <source>
        <dbReference type="ARBA" id="ARBA00029509"/>
    </source>
</evidence>
<comment type="function">
    <text evidence="3">Involved in nonsense-mediated decay (NMD) of mRNAs containing premature stop codons. Probable component of kinase complex containing nonC and recruited to stalled ribosomes.</text>
</comment>
<dbReference type="STRING" id="30019.A0A0M4EB66"/>
<sequence>MISKDYYTWKFADAPPEDVAAELLEVDSALVVAAVIGKSADFAANKMCAFDMERPKGLKLEDGQILCYFKPGTQILFLHFETTYDEALLSQLLAKQTAPLDIDSFYEQLRNRFVRQLLLALHVCHIVLYVEIAPTFDRSLPNIFQLLKFVREQHLLEFMPQLLRESGIHCVGDKARLCAPRLLFLFENYPEDEQKTRECISAYEFEMEDIVYEQLRQHHIVNNTSNNSLLALPNNKQFVFYNAYEPLRPDYMHPALELFKDSLYSAEFNEDEDDFEVLELAPFEGFARPTAPVNEQELEEQSFKEKHNVWHFLQRHVQDALNGNYDEGSFKQQTQAAQCKLLSFKDWLPYMQTMQKFLIAAEQNASFASRNAEYQAYVQNFEEDLSFEKKFWLHLCELGLKKGIAYYKQSATSCYDSTKHKQLLADAFLAVEEEGVGPYATAAMAKLNDICSKHWQDGRQMCEQLSLRGFPCTHPKDLPHDKHFTGVVHVSTCNCGRTQGRRDDPYTLRQANYDYYEGMANMCSLCLKVKKFHFPVFAPSTSEYRAAAFEAAYPQLRPAPKIRIRDEQQPAQSEVEELPYSQPLNDVEQSLAKGMQLSPSNGCSQPMSATYGSDLNMSIVGFGPSLHEAEDLPELHSQPSGHCLSSSDSSSSSNDEPEMMLQCKTPTPAELVSTTEYLPGLVHLTSGLELLPLFPSWSLACVGPSSIYSHNCGLQEHFQSGFLSGANFLLPWDVHVRLKQAQAHKQAQYILLGKKAQRYRKHGDRLALKIFVGFEYECSAGHRFMMCSPDRVLRGNADINRDTCNKVIQNNMPLYYPCPCRAQLSPLAQLMRVHVVTPKAPVNVILSPMVRVGKYTFTLGSSVVPRLTQSAYWILRLPYVYQGDNELLLPPERLQPENKTEAYLLANMFGIAETESMELKDIHIPSMTFTRL</sequence>
<dbReference type="AlphaFoldDB" id="A0A0M4EB66"/>
<evidence type="ECO:0000256" key="5">
    <source>
        <dbReference type="RuleBase" id="RU367133"/>
    </source>
</evidence>
<dbReference type="InterPro" id="IPR019354">
    <property type="entry name" value="SMG8-like"/>
</dbReference>
<dbReference type="GO" id="GO:0000184">
    <property type="term" value="P:nuclear-transcribed mRNA catabolic process, nonsense-mediated decay"/>
    <property type="evidence" value="ECO:0007669"/>
    <property type="project" value="UniProtKB-UniRule"/>
</dbReference>
<evidence type="ECO:0000256" key="3">
    <source>
        <dbReference type="ARBA" id="ARBA00025593"/>
    </source>
</evidence>
<dbReference type="PANTHER" id="PTHR13091:SF0">
    <property type="entry name" value="NONSENSE-MEDIATED MRNA DECAY FACTOR SMG8"/>
    <property type="match status" value="1"/>
</dbReference>
<comment type="similarity">
    <text evidence="1 5">Belongs to the SMG8 family.</text>
</comment>
<evidence type="ECO:0000256" key="2">
    <source>
        <dbReference type="ARBA" id="ARBA00023161"/>
    </source>
</evidence>
<dbReference type="Pfam" id="PF10220">
    <property type="entry name" value="Smg8_Smg9"/>
    <property type="match status" value="1"/>
</dbReference>
<name>A0A0M4EB66_DROBS</name>
<reference evidence="7 8" key="1">
    <citation type="submission" date="2015-08" db="EMBL/GenBank/DDBJ databases">
        <title>Ancestral chromatin configuration constrains chromatin evolution on differentiating sex chromosomes in Drosophila.</title>
        <authorList>
            <person name="Zhou Q."/>
            <person name="Bachtrog D."/>
        </authorList>
    </citation>
    <scope>NUCLEOTIDE SEQUENCE [LARGE SCALE GENOMIC DNA]</scope>
    <source>
        <tissue evidence="7">Whole larvae</tissue>
    </source>
</reference>
<evidence type="ECO:0000256" key="1">
    <source>
        <dbReference type="ARBA" id="ARBA00006443"/>
    </source>
</evidence>
<organism evidence="7 8">
    <name type="scientific">Drosophila busckii</name>
    <name type="common">Fruit fly</name>
    <dbReference type="NCBI Taxonomy" id="30019"/>
    <lineage>
        <taxon>Eukaryota</taxon>
        <taxon>Metazoa</taxon>
        <taxon>Ecdysozoa</taxon>
        <taxon>Arthropoda</taxon>
        <taxon>Hexapoda</taxon>
        <taxon>Insecta</taxon>
        <taxon>Pterygota</taxon>
        <taxon>Neoptera</taxon>
        <taxon>Endopterygota</taxon>
        <taxon>Diptera</taxon>
        <taxon>Brachycera</taxon>
        <taxon>Muscomorpha</taxon>
        <taxon>Ephydroidea</taxon>
        <taxon>Drosophilidae</taxon>
        <taxon>Drosophila</taxon>
    </lineage>
</organism>
<feature type="region of interest" description="Disordered" evidence="6">
    <location>
        <begin position="633"/>
        <end position="660"/>
    </location>
</feature>
<dbReference type="OrthoDB" id="63589at2759"/>